<dbReference type="InterPro" id="IPR007443">
    <property type="entry name" value="LpoA"/>
</dbReference>
<comment type="subunit">
    <text evidence="8">Interacts with PBP1a.</text>
</comment>
<keyword evidence="7 8" id="KW-0449">Lipoprotein</keyword>
<evidence type="ECO:0000256" key="6">
    <source>
        <dbReference type="ARBA" id="ARBA00023237"/>
    </source>
</evidence>
<evidence type="ECO:0000313" key="12">
    <source>
        <dbReference type="Proteomes" id="UP000078225"/>
    </source>
</evidence>
<feature type="compositionally biased region" description="Polar residues" evidence="9">
    <location>
        <begin position="371"/>
        <end position="384"/>
    </location>
</feature>
<dbReference type="Gene3D" id="3.40.50.2300">
    <property type="match status" value="2"/>
</dbReference>
<keyword evidence="6 8" id="KW-0998">Cell outer membrane</keyword>
<keyword evidence="5 8" id="KW-0564">Palmitate</keyword>
<dbReference type="AlphaFoldDB" id="A0A1B7KZQ6"/>
<comment type="similarity">
    <text evidence="8">Belongs to the LpoA family.</text>
</comment>
<dbReference type="RefSeq" id="WP_064600556.1">
    <property type="nucleotide sequence ID" value="NZ_CP134782.1"/>
</dbReference>
<gene>
    <name evidence="8" type="primary">lpoA</name>
    <name evidence="11" type="ORF">A9B99_14650</name>
</gene>
<feature type="compositionally biased region" description="Low complexity" evidence="9">
    <location>
        <begin position="341"/>
        <end position="370"/>
    </location>
</feature>
<comment type="caution">
    <text evidence="11">The sequence shown here is derived from an EMBL/GenBank/DDBJ whole genome shotgun (WGS) entry which is preliminary data.</text>
</comment>
<feature type="signal peptide" evidence="10">
    <location>
        <begin position="1"/>
        <end position="29"/>
    </location>
</feature>
<organism evidence="11 12">
    <name type="scientific">Mangrovibacter phragmitis</name>
    <dbReference type="NCBI Taxonomy" id="1691903"/>
    <lineage>
        <taxon>Bacteria</taxon>
        <taxon>Pseudomonadati</taxon>
        <taxon>Pseudomonadota</taxon>
        <taxon>Gammaproteobacteria</taxon>
        <taxon>Enterobacterales</taxon>
        <taxon>Enterobacteriaceae</taxon>
        <taxon>Mangrovibacter</taxon>
    </lineage>
</organism>
<dbReference type="EMBL" id="LYRP01000047">
    <property type="protein sequence ID" value="OAT75547.1"/>
    <property type="molecule type" value="Genomic_DNA"/>
</dbReference>
<evidence type="ECO:0000256" key="1">
    <source>
        <dbReference type="ARBA" id="ARBA00022729"/>
    </source>
</evidence>
<feature type="compositionally biased region" description="Polar residues" evidence="9">
    <location>
        <begin position="298"/>
        <end position="324"/>
    </location>
</feature>
<keyword evidence="2 8" id="KW-0133">Cell shape</keyword>
<evidence type="ECO:0000256" key="9">
    <source>
        <dbReference type="SAM" id="MobiDB-lite"/>
    </source>
</evidence>
<dbReference type="OrthoDB" id="6708821at2"/>
<protein>
    <recommendedName>
        <fullName evidence="8">Penicillin-binding protein activator LpoA</fullName>
        <shortName evidence="8">PBP activator LpoA</shortName>
    </recommendedName>
</protein>
<dbReference type="CDD" id="cd06339">
    <property type="entry name" value="PBP1_YraM_LppC_lipoprotein-like"/>
    <property type="match status" value="1"/>
</dbReference>
<comment type="subcellular location">
    <subcellularLocation>
        <location evidence="8">Cell outer membrane</location>
        <topology evidence="8">Lipid-anchor</topology>
        <orientation evidence="8">Periplasmic side</orientation>
    </subcellularLocation>
</comment>
<dbReference type="PROSITE" id="PS51257">
    <property type="entry name" value="PROKAR_LIPOPROTEIN"/>
    <property type="match status" value="1"/>
</dbReference>
<evidence type="ECO:0000313" key="11">
    <source>
        <dbReference type="EMBL" id="OAT75547.1"/>
    </source>
</evidence>
<comment type="function">
    <text evidence="8">Regulator of peptidoglycan synthesis that is essential for the function of penicillin-binding protein 1A (PBP1a).</text>
</comment>
<proteinExistence type="inferred from homology"/>
<dbReference type="Gene3D" id="1.25.40.650">
    <property type="match status" value="1"/>
</dbReference>
<feature type="chain" id="PRO_5008882266" description="Penicillin-binding protein activator LpoA" evidence="10">
    <location>
        <begin position="30"/>
        <end position="711"/>
    </location>
</feature>
<keyword evidence="1 8" id="KW-0732">Signal</keyword>
<name>A0A1B7KZQ6_9ENTR</name>
<dbReference type="Pfam" id="PF04348">
    <property type="entry name" value="LppC"/>
    <property type="match status" value="2"/>
</dbReference>
<evidence type="ECO:0000256" key="10">
    <source>
        <dbReference type="SAM" id="SignalP"/>
    </source>
</evidence>
<sequence>MVPSNRFRSKASRSLPVVLAAILFAGCVAHEPDQSAPYMQGQVKAGSAFYLQQMQQSTNDTKTNWQLLAIRSLLQEGKTNQAVQLFQELPQQVTAQQRDEQALLAVEMKLVQQDPDSAKTLLANINPETLTPSQAQRYWQAQIALNHGTPSIELLRALIAQEPGLQGKAKQQNIDATWQALSSMTREQANALVINTGEQTLRGWLDLQHMWFDNRNDATMLQAAIKDWQTRYPDNPAAKMLPTPLANVQSFQPTSVQKIALLLPLSGQAAIFGRTIEQGFEAAKNAGTTPVTQIAPQSVPASASNTEANGVQTTPGTTADTAASANGGVVSPSAASVDNLTGETATATQTGTTATTDTTTPDTPVVASTTPSADTQAINSTPANPSAELKVYDTSAQSIDQIMAQVQKDGASIIIGPLLKENVKAAVKINTTLNMLALNQPEDVQNQANVCYFALSPENEAADAARHIWQSGQRNPLVLIPRNSFGSRISKAFATAWQQLGGGVVLEQQFGSVNELKMSINRNSGITLTGRPVQASLPQQKSVTIGGLTIPAAPSDADITAGTSGKVDAVYIVATQPELALLKPMITMGSGSRNGGAVLYASSRSAQGGTGPDFRLEMSGLQFSDIPMLSGGNNTLMQQALGSVNNDYSLARLYAMGVDAWTLASHFSQIRQVPGYQVMGNTGNLTANSDCVIKRKLPWLMYQQGNVVPVN</sequence>
<reference evidence="12" key="1">
    <citation type="submission" date="2016-05" db="EMBL/GenBank/DDBJ databases">
        <authorList>
            <person name="Behera P."/>
            <person name="Vaishampayan P."/>
            <person name="Singh N."/>
            <person name="Raina V."/>
            <person name="Suar M."/>
            <person name="Pattnaik A."/>
            <person name="Rastogi G."/>
        </authorList>
    </citation>
    <scope>NUCLEOTIDE SEQUENCE [LARGE SCALE GENOMIC DNA]</scope>
    <source>
        <strain evidence="12">MP23</strain>
    </source>
</reference>
<dbReference type="InterPro" id="IPR011990">
    <property type="entry name" value="TPR-like_helical_dom_sf"/>
</dbReference>
<dbReference type="GO" id="GO:0031241">
    <property type="term" value="C:periplasmic side of cell outer membrane"/>
    <property type="evidence" value="ECO:0007669"/>
    <property type="project" value="UniProtKB-UniRule"/>
</dbReference>
<evidence type="ECO:0000256" key="7">
    <source>
        <dbReference type="ARBA" id="ARBA00023288"/>
    </source>
</evidence>
<keyword evidence="12" id="KW-1185">Reference proteome</keyword>
<accession>A0A1B7KZQ6</accession>
<dbReference type="HAMAP" id="MF_01890">
    <property type="entry name" value="LpoA"/>
    <property type="match status" value="1"/>
</dbReference>
<evidence type="ECO:0000256" key="3">
    <source>
        <dbReference type="ARBA" id="ARBA00022984"/>
    </source>
</evidence>
<dbReference type="Proteomes" id="UP000078225">
    <property type="component" value="Unassembled WGS sequence"/>
</dbReference>
<dbReference type="PANTHER" id="PTHR38038">
    <property type="entry name" value="PENICILLIN-BINDING PROTEIN ACTIVATOR LPOA"/>
    <property type="match status" value="1"/>
</dbReference>
<dbReference type="PANTHER" id="PTHR38038:SF1">
    <property type="entry name" value="PENICILLIN-BINDING PROTEIN ACTIVATOR LPOA"/>
    <property type="match status" value="1"/>
</dbReference>
<keyword evidence="3 8" id="KW-0573">Peptidoglycan synthesis</keyword>
<dbReference type="GO" id="GO:0008360">
    <property type="term" value="P:regulation of cell shape"/>
    <property type="evidence" value="ECO:0007669"/>
    <property type="project" value="UniProtKB-KW"/>
</dbReference>
<feature type="region of interest" description="Disordered" evidence="9">
    <location>
        <begin position="298"/>
        <end position="384"/>
    </location>
</feature>
<keyword evidence="4 8" id="KW-0472">Membrane</keyword>
<dbReference type="Gene3D" id="1.25.40.10">
    <property type="entry name" value="Tetratricopeptide repeat domain"/>
    <property type="match status" value="1"/>
</dbReference>
<evidence type="ECO:0000256" key="2">
    <source>
        <dbReference type="ARBA" id="ARBA00022960"/>
    </source>
</evidence>
<dbReference type="GO" id="GO:0009252">
    <property type="term" value="P:peptidoglycan biosynthetic process"/>
    <property type="evidence" value="ECO:0007669"/>
    <property type="project" value="UniProtKB-UniRule"/>
</dbReference>
<evidence type="ECO:0000256" key="8">
    <source>
        <dbReference type="HAMAP-Rule" id="MF_01890"/>
    </source>
</evidence>
<evidence type="ECO:0000256" key="5">
    <source>
        <dbReference type="ARBA" id="ARBA00023139"/>
    </source>
</evidence>
<dbReference type="SUPFAM" id="SSF53822">
    <property type="entry name" value="Periplasmic binding protein-like I"/>
    <property type="match status" value="1"/>
</dbReference>
<evidence type="ECO:0000256" key="4">
    <source>
        <dbReference type="ARBA" id="ARBA00023136"/>
    </source>
</evidence>
<dbReference type="GO" id="GO:0030234">
    <property type="term" value="F:enzyme regulator activity"/>
    <property type="evidence" value="ECO:0007669"/>
    <property type="project" value="UniProtKB-UniRule"/>
</dbReference>
<dbReference type="STRING" id="1691903.A9B99_14650"/>
<dbReference type="InterPro" id="IPR028082">
    <property type="entry name" value="Peripla_BP_I"/>
</dbReference>